<dbReference type="AlphaFoldDB" id="A0A1Y6LG83"/>
<evidence type="ECO:0000259" key="2">
    <source>
        <dbReference type="Pfam" id="PF03184"/>
    </source>
</evidence>
<evidence type="ECO:0000256" key="1">
    <source>
        <dbReference type="SAM" id="MobiDB-lite"/>
    </source>
</evidence>
<name>A0A1Y6LG83_ZYMTR</name>
<accession>A0A1Y6LG83</accession>
<dbReference type="Proteomes" id="UP000215453">
    <property type="component" value="Chromosome 3"/>
</dbReference>
<protein>
    <recommendedName>
        <fullName evidence="2">DDE-1 domain-containing protein</fullName>
    </recommendedName>
</protein>
<dbReference type="EMBL" id="LT882684">
    <property type="protein sequence ID" value="SMY27764.1"/>
    <property type="molecule type" value="Genomic_DNA"/>
</dbReference>
<feature type="compositionally biased region" description="Acidic residues" evidence="1">
    <location>
        <begin position="692"/>
        <end position="709"/>
    </location>
</feature>
<dbReference type="EMBL" id="LT882678">
    <property type="protein sequence ID" value="SMY22410.1"/>
    <property type="molecule type" value="Genomic_DNA"/>
</dbReference>
<dbReference type="PANTHER" id="PTHR19303">
    <property type="entry name" value="TRANSPOSON"/>
    <property type="match status" value="1"/>
</dbReference>
<feature type="compositionally biased region" description="Acidic residues" evidence="1">
    <location>
        <begin position="744"/>
        <end position="754"/>
    </location>
</feature>
<feature type="domain" description="DDE-1" evidence="2">
    <location>
        <begin position="215"/>
        <end position="385"/>
    </location>
</feature>
<dbReference type="PANTHER" id="PTHR19303:SF74">
    <property type="entry name" value="POGO TRANSPOSABLE ELEMENT WITH KRAB DOMAIN"/>
    <property type="match status" value="1"/>
</dbReference>
<evidence type="ECO:0000313" key="6">
    <source>
        <dbReference type="Proteomes" id="UP000215453"/>
    </source>
</evidence>
<reference evidence="4 6" key="1">
    <citation type="submission" date="2016-10" db="EMBL/GenBank/DDBJ databases">
        <authorList>
            <person name="Varghese N."/>
        </authorList>
    </citation>
    <scope>NUCLEOTIDE SEQUENCE [LARGE SCALE GENOMIC DNA]</scope>
</reference>
<evidence type="ECO:0000313" key="3">
    <source>
        <dbReference type="EMBL" id="SMY20851.1"/>
    </source>
</evidence>
<sequence length="762" mass="84638">MPHKPLASATWKAKTRPEKEATITRAIRDYGTGRFSHYIDCSVLHDVPYGTFVNRLTGATQQHTTAHEHENRLSGASRAALTVHIDRMITMGFPPIYETVRLWAEQLRTFQLDYNPNEEPIGVHWPAEFIGKHEALQLKWVTARDSNRRAVEGNPWVLKEWFKLLEKTMQELDIVPPDTYNMDETGYMLGIADRVHQAVCRRSAATAQFSQPGAREWVTVIEAINAAGAQVPPYVIFKAKQMTRSLLTTFQARFVDKAFLAITDNGWSDKDNGMAWLQHFNATSPPSAPGRWRLLIMDGHSTHKDLEFINYSLANRIQLICLPSHSTHLLQPLDVGIFGPLKAAYSSTLLRLMAEEGLTQVNKEDFLEVYTEMRAMVFDKLNITASFRATGISPVDAQAVLSKLPPTLTADISPPAKSNATQFAPSGSFYADENAPPTPSSRALARPPPTTPSRQPLKDLSSPRCTPATRHRLRRTASKMELADELIKSLGEGEGERIGRLYKQAIKGIAVVVDSMDLLRAENTKLRQSHARSIQRKSIKKVVTKGQSPALQTTHCCPQSGQGNETRACKAASKSKSQQKDAVCDELLMSFREDLVMRHEGHNIPVPAVERTLNRINEDLVAWKEAEEAARVAHNAWKETVKKETTNMADKVSAMEAIHAKADLLDDMVIAHFTSLGAAATLAAIDQLATGDADDEAEDEGNATEDDDMEPFHPQQLDPRLHEASPQPSSPPTGEGSYQHTDIELEWALEEGPEADSGFEPF</sequence>
<dbReference type="Pfam" id="PF03184">
    <property type="entry name" value="DDE_1"/>
    <property type="match status" value="1"/>
</dbReference>
<dbReference type="Proteomes" id="UP000215453">
    <property type="component" value="Chromosome 9"/>
</dbReference>
<feature type="region of interest" description="Disordered" evidence="1">
    <location>
        <begin position="423"/>
        <end position="469"/>
    </location>
</feature>
<dbReference type="Proteomes" id="UP000215453">
    <property type="component" value="Chromosome 2"/>
</dbReference>
<evidence type="ECO:0000313" key="5">
    <source>
        <dbReference type="EMBL" id="SMY27764.1"/>
    </source>
</evidence>
<feature type="region of interest" description="Disordered" evidence="1">
    <location>
        <begin position="691"/>
        <end position="762"/>
    </location>
</feature>
<dbReference type="GO" id="GO:0005634">
    <property type="term" value="C:nucleus"/>
    <property type="evidence" value="ECO:0007669"/>
    <property type="project" value="TreeGrafter"/>
</dbReference>
<evidence type="ECO:0000313" key="4">
    <source>
        <dbReference type="EMBL" id="SMY22410.1"/>
    </source>
</evidence>
<dbReference type="GO" id="GO:0003677">
    <property type="term" value="F:DNA binding"/>
    <property type="evidence" value="ECO:0007669"/>
    <property type="project" value="TreeGrafter"/>
</dbReference>
<organism evidence="4 6">
    <name type="scientific">Zymoseptoria tritici ST99CH_1A5</name>
    <dbReference type="NCBI Taxonomy" id="1276529"/>
    <lineage>
        <taxon>Eukaryota</taxon>
        <taxon>Fungi</taxon>
        <taxon>Dikarya</taxon>
        <taxon>Ascomycota</taxon>
        <taxon>Pezizomycotina</taxon>
        <taxon>Dothideomycetes</taxon>
        <taxon>Dothideomycetidae</taxon>
        <taxon>Mycosphaerellales</taxon>
        <taxon>Mycosphaerellaceae</taxon>
        <taxon>Zymoseptoria</taxon>
    </lineage>
</organism>
<gene>
    <name evidence="3" type="ORF">ZT1A5_G2287</name>
    <name evidence="4" type="ORF">ZT1A5_G3849</name>
    <name evidence="5" type="ORF">ZT1A5_G9209</name>
</gene>
<dbReference type="EMBL" id="LT882677">
    <property type="protein sequence ID" value="SMY20851.1"/>
    <property type="molecule type" value="Genomic_DNA"/>
</dbReference>
<dbReference type="InterPro" id="IPR004875">
    <property type="entry name" value="DDE_SF_endonuclease_dom"/>
</dbReference>
<proteinExistence type="predicted"/>
<dbReference type="InterPro" id="IPR050863">
    <property type="entry name" value="CenT-Element_Derived"/>
</dbReference>